<evidence type="ECO:0000313" key="4">
    <source>
        <dbReference type="Proteomes" id="UP000199079"/>
    </source>
</evidence>
<evidence type="ECO:0000313" key="3">
    <source>
        <dbReference type="EMBL" id="SDY11474.1"/>
    </source>
</evidence>
<dbReference type="RefSeq" id="WP_021073772.1">
    <property type="nucleotide sequence ID" value="NZ_FNPC01000003.1"/>
</dbReference>
<dbReference type="InterPro" id="IPR014710">
    <property type="entry name" value="RmlC-like_jellyroll"/>
</dbReference>
<name>A0A1H3H9L0_9EURY</name>
<evidence type="ECO:0000259" key="2">
    <source>
        <dbReference type="Pfam" id="PF07883"/>
    </source>
</evidence>
<keyword evidence="4" id="KW-1185">Reference proteome</keyword>
<dbReference type="EMBL" id="FNPC01000003">
    <property type="protein sequence ID" value="SDY11474.1"/>
    <property type="molecule type" value="Genomic_DNA"/>
</dbReference>
<dbReference type="Pfam" id="PF07883">
    <property type="entry name" value="Cupin_2"/>
    <property type="match status" value="1"/>
</dbReference>
<sequence>MDHVAFDDAETYEPDEGWMRAALAGSDQFSFEWFEKPPGHSSPMHDHENEQVCLCLEGELTLHAEDGSSITLEKYDSALIESWETHAVENTGDERAVGLDVFAPGRSFDFWTDREE</sequence>
<dbReference type="SUPFAM" id="SSF51182">
    <property type="entry name" value="RmlC-like cupins"/>
    <property type="match status" value="1"/>
</dbReference>
<feature type="domain" description="Cupin type-2" evidence="2">
    <location>
        <begin position="35"/>
        <end position="102"/>
    </location>
</feature>
<evidence type="ECO:0000256" key="1">
    <source>
        <dbReference type="ARBA" id="ARBA00022723"/>
    </source>
</evidence>
<dbReference type="AlphaFoldDB" id="A0A1H3H9L0"/>
<dbReference type="Proteomes" id="UP000199079">
    <property type="component" value="Unassembled WGS sequence"/>
</dbReference>
<dbReference type="InterPro" id="IPR051610">
    <property type="entry name" value="GPI/OXD"/>
</dbReference>
<gene>
    <name evidence="3" type="ORF">SAMN05216564_103153</name>
</gene>
<accession>A0A1H3H9L0</accession>
<reference evidence="4" key="1">
    <citation type="submission" date="2016-10" db="EMBL/GenBank/DDBJ databases">
        <authorList>
            <person name="Varghese N."/>
            <person name="Submissions S."/>
        </authorList>
    </citation>
    <scope>NUCLEOTIDE SEQUENCE [LARGE SCALE GENOMIC DNA]</scope>
    <source>
        <strain evidence="4">DC30,IBRC 10041,KCTC 4046</strain>
    </source>
</reference>
<protein>
    <submittedName>
        <fullName evidence="3">Cupin domain protein</fullName>
    </submittedName>
</protein>
<dbReference type="PANTHER" id="PTHR35848">
    <property type="entry name" value="OXALATE-BINDING PROTEIN"/>
    <property type="match status" value="1"/>
</dbReference>
<organism evidence="3 4">
    <name type="scientific">Halopenitus persicus</name>
    <dbReference type="NCBI Taxonomy" id="1048396"/>
    <lineage>
        <taxon>Archaea</taxon>
        <taxon>Methanobacteriati</taxon>
        <taxon>Methanobacteriota</taxon>
        <taxon>Stenosarchaea group</taxon>
        <taxon>Halobacteria</taxon>
        <taxon>Halobacteriales</taxon>
        <taxon>Haloferacaceae</taxon>
        <taxon>Halopenitus</taxon>
    </lineage>
</organism>
<proteinExistence type="predicted"/>
<dbReference type="GeneID" id="43837962"/>
<dbReference type="InterPro" id="IPR011051">
    <property type="entry name" value="RmlC_Cupin_sf"/>
</dbReference>
<keyword evidence="1" id="KW-0479">Metal-binding</keyword>
<dbReference type="Gene3D" id="2.60.120.10">
    <property type="entry name" value="Jelly Rolls"/>
    <property type="match status" value="1"/>
</dbReference>
<dbReference type="OrthoDB" id="114121at2157"/>
<dbReference type="GO" id="GO:0046872">
    <property type="term" value="F:metal ion binding"/>
    <property type="evidence" value="ECO:0007669"/>
    <property type="project" value="UniProtKB-KW"/>
</dbReference>
<dbReference type="InterPro" id="IPR013096">
    <property type="entry name" value="Cupin_2"/>
</dbReference>